<evidence type="ECO:0000256" key="2">
    <source>
        <dbReference type="SAM" id="MobiDB-lite"/>
    </source>
</evidence>
<dbReference type="EMBL" id="JAVKVN010000015">
    <property type="protein sequence ID" value="MDR7949057.1"/>
    <property type="molecule type" value="Genomic_DNA"/>
</dbReference>
<dbReference type="CDD" id="cd13578">
    <property type="entry name" value="PBP2_Bug27"/>
    <property type="match status" value="1"/>
</dbReference>
<protein>
    <submittedName>
        <fullName evidence="4">Tripartite tricarboxylate transporter substrate binding protein</fullName>
    </submittedName>
</protein>
<sequence length="315" mass="32865">MDIHMATKYDIQNESRRRAMRSLSGLAMAALSLPLSRVSLAAGQYPEKAISLIVPQPVGGDADAVCRLLQPLWQKALGQSVIVDNRAGAAGNIGTAAGSRAPSDGYTLTFVNQGTMTINPFLYKDPGYHVADLAPVSLMTSIDLIICAHPSVPAANLAQFLALARKQPGGFTYGTAGNGSANHLAGEMLKSMAGVDLVHVPYRGGGPAMIGVLGGEISTVVAFPLAALPHIRSGKLKALAITGSQRNPALPDVPTVAESGVPGYEFTSWMGLVAPKGTPVDRIETVADATRQAMGDPSVRQRLNDAMTTESPRVS</sequence>
<feature type="signal peptide" evidence="3">
    <location>
        <begin position="1"/>
        <end position="41"/>
    </location>
</feature>
<dbReference type="InterPro" id="IPR042100">
    <property type="entry name" value="Bug_dom1"/>
</dbReference>
<dbReference type="PANTHER" id="PTHR42928">
    <property type="entry name" value="TRICARBOXYLATE-BINDING PROTEIN"/>
    <property type="match status" value="1"/>
</dbReference>
<proteinExistence type="inferred from homology"/>
<evidence type="ECO:0000313" key="4">
    <source>
        <dbReference type="EMBL" id="MDR7949057.1"/>
    </source>
</evidence>
<evidence type="ECO:0000313" key="5">
    <source>
        <dbReference type="Proteomes" id="UP001264156"/>
    </source>
</evidence>
<accession>A0ABU2DLZ6</accession>
<dbReference type="RefSeq" id="WP_310535768.1">
    <property type="nucleotide sequence ID" value="NZ_JAVKVN010000015.1"/>
</dbReference>
<feature type="region of interest" description="Disordered" evidence="2">
    <location>
        <begin position="292"/>
        <end position="315"/>
    </location>
</feature>
<dbReference type="PIRSF" id="PIRSF017082">
    <property type="entry name" value="YflP"/>
    <property type="match status" value="1"/>
</dbReference>
<dbReference type="InterPro" id="IPR005064">
    <property type="entry name" value="BUG"/>
</dbReference>
<organism evidence="4 5">
    <name type="scientific">Achromobacter aegrifaciens</name>
    <dbReference type="NCBI Taxonomy" id="1287736"/>
    <lineage>
        <taxon>Bacteria</taxon>
        <taxon>Pseudomonadati</taxon>
        <taxon>Pseudomonadota</taxon>
        <taxon>Betaproteobacteria</taxon>
        <taxon>Burkholderiales</taxon>
        <taxon>Alcaligenaceae</taxon>
        <taxon>Achromobacter</taxon>
    </lineage>
</organism>
<dbReference type="Pfam" id="PF03401">
    <property type="entry name" value="TctC"/>
    <property type="match status" value="1"/>
</dbReference>
<name>A0ABU2DLZ6_ACHAE</name>
<keyword evidence="3" id="KW-0732">Signal</keyword>
<evidence type="ECO:0000256" key="1">
    <source>
        <dbReference type="ARBA" id="ARBA00006987"/>
    </source>
</evidence>
<keyword evidence="5" id="KW-1185">Reference proteome</keyword>
<dbReference type="Proteomes" id="UP001264156">
    <property type="component" value="Unassembled WGS sequence"/>
</dbReference>
<reference evidence="5" key="1">
    <citation type="submission" date="2023-07" db="EMBL/GenBank/DDBJ databases">
        <title>Glyphosate-induced phosphonatase operons in soil bacteria of genus Achromobacter.</title>
        <authorList>
            <person name="Epiktetov D.O."/>
            <person name="Sviridov A.V."/>
            <person name="Tarlachkov S.V."/>
            <person name="Shushkova T.V."/>
            <person name="Toropygin I.Y."/>
            <person name="Leontievsky A."/>
        </authorList>
    </citation>
    <scope>NUCLEOTIDE SEQUENCE [LARGE SCALE GENOMIC DNA]</scope>
    <source>
        <strain evidence="5">Kg 16</strain>
    </source>
</reference>
<comment type="similarity">
    <text evidence="1">Belongs to the UPF0065 (bug) family.</text>
</comment>
<feature type="compositionally biased region" description="Polar residues" evidence="2">
    <location>
        <begin position="306"/>
        <end position="315"/>
    </location>
</feature>
<dbReference type="Gene3D" id="3.40.190.10">
    <property type="entry name" value="Periplasmic binding protein-like II"/>
    <property type="match status" value="1"/>
</dbReference>
<dbReference type="SUPFAM" id="SSF53850">
    <property type="entry name" value="Periplasmic binding protein-like II"/>
    <property type="match status" value="1"/>
</dbReference>
<comment type="caution">
    <text evidence="4">The sequence shown here is derived from an EMBL/GenBank/DDBJ whole genome shotgun (WGS) entry which is preliminary data.</text>
</comment>
<dbReference type="Gene3D" id="3.40.190.150">
    <property type="entry name" value="Bordetella uptake gene, domain 1"/>
    <property type="match status" value="1"/>
</dbReference>
<evidence type="ECO:0000256" key="3">
    <source>
        <dbReference type="SAM" id="SignalP"/>
    </source>
</evidence>
<dbReference type="PANTHER" id="PTHR42928:SF5">
    <property type="entry name" value="BLR1237 PROTEIN"/>
    <property type="match status" value="1"/>
</dbReference>
<feature type="chain" id="PRO_5045763739" evidence="3">
    <location>
        <begin position="42"/>
        <end position="315"/>
    </location>
</feature>
<gene>
    <name evidence="4" type="ORF">RIU57_28315</name>
</gene>